<dbReference type="InterPro" id="IPR018552">
    <property type="entry name" value="CENP-X"/>
</dbReference>
<dbReference type="GeneID" id="28733822"/>
<sequence>MATTKRARPSFSPPRPSKSKTATKAKASTTKDKTTEPKKRARPSTSSTTSATKSNATTAKPRKRQRSPSPHNSDSQPSSRENDEDEDLDDDDDNSNRSASPAATDTNDGSLNADLDDASMLLVEVIPSKKDESEQPSIPLPLIHRIAAEGFSEPETTKMSRDARRVLGKYIDTFVREAVARCAYEAEGRGDDGEVGRKGWVDVDELERVAGVLCLDF</sequence>
<name>A0A0N1P0H9_9EURO</name>
<dbReference type="RefSeq" id="XP_018002730.1">
    <property type="nucleotide sequence ID" value="XM_018141942.1"/>
</dbReference>
<organism evidence="8 9">
    <name type="scientific">Cyphellophora attinorum</name>
    <dbReference type="NCBI Taxonomy" id="1664694"/>
    <lineage>
        <taxon>Eukaryota</taxon>
        <taxon>Fungi</taxon>
        <taxon>Dikarya</taxon>
        <taxon>Ascomycota</taxon>
        <taxon>Pezizomycotina</taxon>
        <taxon>Eurotiomycetes</taxon>
        <taxon>Chaetothyriomycetidae</taxon>
        <taxon>Chaetothyriales</taxon>
        <taxon>Cyphellophoraceae</taxon>
        <taxon>Cyphellophora</taxon>
    </lineage>
</organism>
<comment type="subcellular location">
    <subcellularLocation>
        <location evidence="1">Nucleus</location>
    </subcellularLocation>
</comment>
<evidence type="ECO:0000313" key="9">
    <source>
        <dbReference type="Proteomes" id="UP000038010"/>
    </source>
</evidence>
<evidence type="ECO:0000256" key="7">
    <source>
        <dbReference type="SAM" id="MobiDB-lite"/>
    </source>
</evidence>
<comment type="caution">
    <text evidence="8">The sequence shown here is derived from an EMBL/GenBank/DDBJ whole genome shotgun (WGS) entry which is preliminary data.</text>
</comment>
<keyword evidence="9" id="KW-1185">Reference proteome</keyword>
<dbReference type="GO" id="GO:0031297">
    <property type="term" value="P:replication fork processing"/>
    <property type="evidence" value="ECO:0007669"/>
    <property type="project" value="TreeGrafter"/>
</dbReference>
<dbReference type="GO" id="GO:0000712">
    <property type="term" value="P:resolution of meiotic recombination intermediates"/>
    <property type="evidence" value="ECO:0007669"/>
    <property type="project" value="TreeGrafter"/>
</dbReference>
<gene>
    <name evidence="8" type="ORF">AB675_2006</name>
</gene>
<evidence type="ECO:0000313" key="8">
    <source>
        <dbReference type="EMBL" id="KPI42767.1"/>
    </source>
</evidence>
<feature type="compositionally biased region" description="Low complexity" evidence="7">
    <location>
        <begin position="43"/>
        <end position="59"/>
    </location>
</feature>
<evidence type="ECO:0008006" key="10">
    <source>
        <dbReference type="Google" id="ProtNLM"/>
    </source>
</evidence>
<feature type="compositionally biased region" description="Acidic residues" evidence="7">
    <location>
        <begin position="82"/>
        <end position="93"/>
    </location>
</feature>
<dbReference type="GO" id="GO:0006281">
    <property type="term" value="P:DNA repair"/>
    <property type="evidence" value="ECO:0007669"/>
    <property type="project" value="UniProtKB-KW"/>
</dbReference>
<dbReference type="AlphaFoldDB" id="A0A0N1P0H9"/>
<dbReference type="PANTHER" id="PTHR28680">
    <property type="entry name" value="CENTROMERE PROTEIN X"/>
    <property type="match status" value="1"/>
</dbReference>
<dbReference type="GO" id="GO:0046982">
    <property type="term" value="F:protein heterodimerization activity"/>
    <property type="evidence" value="ECO:0007669"/>
    <property type="project" value="InterPro"/>
</dbReference>
<evidence type="ECO:0000256" key="2">
    <source>
        <dbReference type="ARBA" id="ARBA00009359"/>
    </source>
</evidence>
<dbReference type="OrthoDB" id="2500381at2759"/>
<evidence type="ECO:0000256" key="4">
    <source>
        <dbReference type="ARBA" id="ARBA00023125"/>
    </source>
</evidence>
<reference evidence="8 9" key="1">
    <citation type="submission" date="2015-06" db="EMBL/GenBank/DDBJ databases">
        <title>Draft genome of the ant-associated black yeast Phialophora attae CBS 131958.</title>
        <authorList>
            <person name="Moreno L.F."/>
            <person name="Stielow B.J."/>
            <person name="de Hoog S."/>
            <person name="Vicente V.A."/>
            <person name="Weiss V.A."/>
            <person name="de Vries M."/>
            <person name="Cruz L.M."/>
            <person name="Souza E.M."/>
        </authorList>
    </citation>
    <scope>NUCLEOTIDE SEQUENCE [LARGE SCALE GENOMIC DNA]</scope>
    <source>
        <strain evidence="8 9">CBS 131958</strain>
    </source>
</reference>
<dbReference type="CDD" id="cd22921">
    <property type="entry name" value="HFD_CENP-X"/>
    <property type="match status" value="1"/>
</dbReference>
<evidence type="ECO:0000256" key="6">
    <source>
        <dbReference type="ARBA" id="ARBA00023242"/>
    </source>
</evidence>
<evidence type="ECO:0000256" key="5">
    <source>
        <dbReference type="ARBA" id="ARBA00023204"/>
    </source>
</evidence>
<dbReference type="Proteomes" id="UP000038010">
    <property type="component" value="Unassembled WGS sequence"/>
</dbReference>
<dbReference type="PANTHER" id="PTHR28680:SF1">
    <property type="entry name" value="CENTROMERE PROTEIN X"/>
    <property type="match status" value="1"/>
</dbReference>
<dbReference type="InterPro" id="IPR009072">
    <property type="entry name" value="Histone-fold"/>
</dbReference>
<protein>
    <recommendedName>
        <fullName evidence="10">Centromere protein X</fullName>
    </recommendedName>
</protein>
<dbReference type="GO" id="GO:0071821">
    <property type="term" value="C:FANCM-MHF complex"/>
    <property type="evidence" value="ECO:0007669"/>
    <property type="project" value="TreeGrafter"/>
</dbReference>
<feature type="compositionally biased region" description="Polar residues" evidence="7">
    <location>
        <begin position="99"/>
        <end position="110"/>
    </location>
</feature>
<accession>A0A0N1P0H9</accession>
<dbReference type="Gene3D" id="1.10.20.10">
    <property type="entry name" value="Histone, subunit A"/>
    <property type="match status" value="1"/>
</dbReference>
<feature type="region of interest" description="Disordered" evidence="7">
    <location>
        <begin position="1"/>
        <end position="115"/>
    </location>
</feature>
<keyword evidence="6" id="KW-0539">Nucleus</keyword>
<dbReference type="GO" id="GO:0003677">
    <property type="term" value="F:DNA binding"/>
    <property type="evidence" value="ECO:0007669"/>
    <property type="project" value="UniProtKB-KW"/>
</dbReference>
<dbReference type="EMBL" id="LFJN01000006">
    <property type="protein sequence ID" value="KPI42767.1"/>
    <property type="molecule type" value="Genomic_DNA"/>
</dbReference>
<feature type="compositionally biased region" description="Basic and acidic residues" evidence="7">
    <location>
        <begin position="29"/>
        <end position="38"/>
    </location>
</feature>
<keyword evidence="5" id="KW-0234">DNA repair</keyword>
<evidence type="ECO:0000256" key="1">
    <source>
        <dbReference type="ARBA" id="ARBA00004123"/>
    </source>
</evidence>
<feature type="compositionally biased region" description="Polar residues" evidence="7">
    <location>
        <begin position="67"/>
        <end position="77"/>
    </location>
</feature>
<dbReference type="VEuPathDB" id="FungiDB:AB675_2006"/>
<keyword evidence="4" id="KW-0238">DNA-binding</keyword>
<keyword evidence="3" id="KW-0227">DNA damage</keyword>
<dbReference type="SUPFAM" id="SSF47113">
    <property type="entry name" value="Histone-fold"/>
    <property type="match status" value="1"/>
</dbReference>
<dbReference type="GO" id="GO:0051382">
    <property type="term" value="P:kinetochore assembly"/>
    <property type="evidence" value="ECO:0007669"/>
    <property type="project" value="InterPro"/>
</dbReference>
<proteinExistence type="inferred from homology"/>
<dbReference type="Pfam" id="PF09415">
    <property type="entry name" value="CENP-X"/>
    <property type="match status" value="1"/>
</dbReference>
<evidence type="ECO:0000256" key="3">
    <source>
        <dbReference type="ARBA" id="ARBA00022763"/>
    </source>
</evidence>
<comment type="similarity">
    <text evidence="2">Belongs to the CENP-X/MHF2 family.</text>
</comment>